<dbReference type="PANTHER" id="PTHR17204:SF5">
    <property type="entry name" value="PRE-MRNA-PROCESSING FACTOR 39"/>
    <property type="match status" value="1"/>
</dbReference>
<dbReference type="PANTHER" id="PTHR17204">
    <property type="entry name" value="PRE-MRNA PROCESSING PROTEIN PRP39-RELATED"/>
    <property type="match status" value="1"/>
</dbReference>
<sequence>MSVTNLPKDLESQTITLFSKSSAISKLQQEVNSNPNNLQKWNQLFTELNKLIDTSTTDTDNDELKKDIHNSYKALLSRFPYLTEYWKKWQSVESKLNGEETSQDILRMAVENYPNSISLWCQYLTSILINGKDKTDTAELFRNLYKQALIHNGYDFNSHPIWNMAIEFETKQSKQSKELLELYLRVIKIPLYQYAQCYNQFSEINKQFDIQQIITSSDQLNQYVKEFGKNQLEDLSLLERHQIIDDFTASIFSNTQKRVNKNWQFESLLETQEFTLKVGSDNSNIAKEKQIWINYLQQEIDTYWTDPNKDDQFELVCNLFHRCLIPNCYDSEIWLKYLEFISNSNLPKQEKFDKQQEIYININAKLIPLDNNETRLKYVELLIDHEKNQEANEYLFNWMKLFSGGSKKYYKSSYLQITKELFSLWIKLLDHREFIIIAESMINKYFNIHEKQQKKDKDEVNTKTTPNTEQNPNLSKLELTESLITSVISFLNDESICILTVLYLQQLQLQQQEQQQSETIKIRKFFNKFNHEKCFKTSIQFWKFYFQFELSNNHWKNLKSLINHIKFNTQLPKIIIDSFIEWMNEISNDNLINFLKLNDGRSDETIIMKDLEISNSIFYNKTTIKRHAMKNNYILINNNNNNNNNNNIDKKRNSNGSEEEFLRLTSKQIGHPGIFIDVVPQITNRLMLDNNGIDLTQENLSVPPLPVFKNVEKASQPIKYPSTTTQTR</sequence>
<dbReference type="GeneID" id="8045712"/>
<dbReference type="Pfam" id="PF23240">
    <property type="entry name" value="HAT_PRP39_N"/>
    <property type="match status" value="1"/>
</dbReference>
<dbReference type="Pfam" id="PF23241">
    <property type="entry name" value="HAT_PRP39_C"/>
    <property type="match status" value="1"/>
</dbReference>
<keyword evidence="4" id="KW-0508">mRNA splicing</keyword>
<keyword evidence="9" id="KW-1185">Reference proteome</keyword>
<evidence type="ECO:0000313" key="7">
    <source>
        <dbReference type="CGD" id="CAL0000169860"/>
    </source>
</evidence>
<dbReference type="VEuPathDB" id="FungiDB:CD36_16660"/>
<dbReference type="KEGG" id="cdu:CD36_16660"/>
<dbReference type="SUPFAM" id="SSF48452">
    <property type="entry name" value="TPR-like"/>
    <property type="match status" value="1"/>
</dbReference>
<keyword evidence="5" id="KW-0539">Nucleus</keyword>
<gene>
    <name evidence="7" type="ordered locus">Cd36_16660</name>
    <name evidence="8" type="ORF">CD36_16660</name>
</gene>
<dbReference type="RefSeq" id="XP_002418145.1">
    <property type="nucleotide sequence ID" value="XM_002418100.1"/>
</dbReference>
<proteinExistence type="inferred from homology"/>
<evidence type="ECO:0000256" key="4">
    <source>
        <dbReference type="ARBA" id="ARBA00023187"/>
    </source>
</evidence>
<evidence type="ECO:0000256" key="2">
    <source>
        <dbReference type="ARBA" id="ARBA00022664"/>
    </source>
</evidence>
<comment type="subcellular location">
    <subcellularLocation>
        <location evidence="1">Nucleus</location>
    </subcellularLocation>
</comment>
<evidence type="ECO:0000256" key="5">
    <source>
        <dbReference type="ARBA" id="ARBA00023242"/>
    </source>
</evidence>
<dbReference type="OrthoDB" id="10265668at2759"/>
<evidence type="ECO:0000256" key="6">
    <source>
        <dbReference type="ARBA" id="ARBA00038019"/>
    </source>
</evidence>
<dbReference type="Proteomes" id="UP000002605">
    <property type="component" value="Chromosome 2"/>
</dbReference>
<dbReference type="GO" id="GO:0000395">
    <property type="term" value="P:mRNA 5'-splice site recognition"/>
    <property type="evidence" value="ECO:0007669"/>
    <property type="project" value="TreeGrafter"/>
</dbReference>
<dbReference type="EMBL" id="FM992689">
    <property type="protein sequence ID" value="CAX43445.1"/>
    <property type="molecule type" value="Genomic_DNA"/>
</dbReference>
<keyword evidence="3" id="KW-0677">Repeat</keyword>
<dbReference type="eggNOG" id="KOG1258">
    <property type="taxonomic scope" value="Eukaryota"/>
</dbReference>
<evidence type="ECO:0000256" key="3">
    <source>
        <dbReference type="ARBA" id="ARBA00022737"/>
    </source>
</evidence>
<accession>B9WAM5</accession>
<dbReference type="InterPro" id="IPR003107">
    <property type="entry name" value="HAT"/>
</dbReference>
<keyword evidence="2" id="KW-0507">mRNA processing</keyword>
<evidence type="ECO:0000313" key="8">
    <source>
        <dbReference type="EMBL" id="CAX43445.1"/>
    </source>
</evidence>
<dbReference type="GO" id="GO:0000243">
    <property type="term" value="C:commitment complex"/>
    <property type="evidence" value="ECO:0007669"/>
    <property type="project" value="TreeGrafter"/>
</dbReference>
<organism evidence="8 9">
    <name type="scientific">Candida dubliniensis (strain CD36 / ATCC MYA-646 / CBS 7987 / NCPF 3949 / NRRL Y-17841)</name>
    <name type="common">Yeast</name>
    <dbReference type="NCBI Taxonomy" id="573826"/>
    <lineage>
        <taxon>Eukaryota</taxon>
        <taxon>Fungi</taxon>
        <taxon>Dikarya</taxon>
        <taxon>Ascomycota</taxon>
        <taxon>Saccharomycotina</taxon>
        <taxon>Pichiomycetes</taxon>
        <taxon>Debaryomycetaceae</taxon>
        <taxon>Candida/Lodderomyces clade</taxon>
        <taxon>Candida</taxon>
    </lineage>
</organism>
<dbReference type="GO" id="GO:0005685">
    <property type="term" value="C:U1 snRNP"/>
    <property type="evidence" value="ECO:0007669"/>
    <property type="project" value="TreeGrafter"/>
</dbReference>
<evidence type="ECO:0000313" key="9">
    <source>
        <dbReference type="Proteomes" id="UP000002605"/>
    </source>
</evidence>
<dbReference type="CGD" id="CAL0000169860">
    <property type="gene designation" value="Cd36_16660"/>
</dbReference>
<dbReference type="GO" id="GO:0030627">
    <property type="term" value="F:pre-mRNA 5'-splice site binding"/>
    <property type="evidence" value="ECO:0007669"/>
    <property type="project" value="TreeGrafter"/>
</dbReference>
<dbReference type="InterPro" id="IPR059164">
    <property type="entry name" value="HAT_PRP39_C"/>
</dbReference>
<comment type="similarity">
    <text evidence="6">Belongs to the PRP39 family.</text>
</comment>
<dbReference type="SMART" id="SM00386">
    <property type="entry name" value="HAT"/>
    <property type="match status" value="3"/>
</dbReference>
<reference evidence="8 9" key="1">
    <citation type="journal article" date="2009" name="Genome Res.">
        <title>Comparative genomics of the fungal pathogens Candida dubliniensis and Candida albicans.</title>
        <authorList>
            <person name="Jackson A.P."/>
            <person name="Gamble J.A."/>
            <person name="Yeomans T."/>
            <person name="Moran G.P."/>
            <person name="Saunders D."/>
            <person name="Harris D."/>
            <person name="Aslett M."/>
            <person name="Barrell J.F."/>
            <person name="Butler G."/>
            <person name="Citiulo F."/>
            <person name="Coleman D.C."/>
            <person name="de Groot P.W.J."/>
            <person name="Goodwin T.J."/>
            <person name="Quail M.A."/>
            <person name="McQuillan J."/>
            <person name="Munro C.A."/>
            <person name="Pain A."/>
            <person name="Poulter R.T."/>
            <person name="Rajandream M.A."/>
            <person name="Renauld H."/>
            <person name="Spiering M.J."/>
            <person name="Tivey A."/>
            <person name="Gow N.A.R."/>
            <person name="Barrell B."/>
            <person name="Sullivan D.J."/>
            <person name="Berriman M."/>
        </authorList>
    </citation>
    <scope>NUCLEOTIDE SEQUENCE [LARGE SCALE GENOMIC DNA]</scope>
    <source>
        <strain evidence="9">CD36 / ATCC MYA-646 / CBS 7987 / NCPF 3949 / NRRL Y-17841</strain>
    </source>
</reference>
<dbReference type="GO" id="GO:0071004">
    <property type="term" value="C:U2-type prespliceosome"/>
    <property type="evidence" value="ECO:0007669"/>
    <property type="project" value="TreeGrafter"/>
</dbReference>
<protein>
    <submittedName>
        <fullName evidence="8">Spliceosomal U1 snRNP protein, putative</fullName>
    </submittedName>
</protein>
<dbReference type="HOGENOM" id="CLU_024449_0_0_1"/>
<dbReference type="InterPro" id="IPR011990">
    <property type="entry name" value="TPR-like_helical_dom_sf"/>
</dbReference>
<dbReference type="AlphaFoldDB" id="B9WAM5"/>
<name>B9WAM5_CANDC</name>
<dbReference type="Gene3D" id="1.25.40.10">
    <property type="entry name" value="Tetratricopeptide repeat domain"/>
    <property type="match status" value="2"/>
</dbReference>
<evidence type="ECO:0000256" key="1">
    <source>
        <dbReference type="ARBA" id="ARBA00004123"/>
    </source>
</evidence>